<accession>A0A173Y000</accession>
<dbReference type="EMBL" id="CYZA01000001">
    <property type="protein sequence ID" value="CUN41557.1"/>
    <property type="molecule type" value="Genomic_DNA"/>
</dbReference>
<proteinExistence type="predicted"/>
<dbReference type="EMBL" id="CYZP01000003">
    <property type="protein sequence ID" value="CUN56880.1"/>
    <property type="molecule type" value="Genomic_DNA"/>
</dbReference>
<keyword evidence="1" id="KW-0547">Nucleotide-binding</keyword>
<dbReference type="NCBIfam" id="TIGR02858">
    <property type="entry name" value="spore_III_AA"/>
    <property type="match status" value="1"/>
</dbReference>
<dbReference type="InterPro" id="IPR045735">
    <property type="entry name" value="Spore_III_AA_AAA+_ATPase"/>
</dbReference>
<evidence type="ECO:0000256" key="2">
    <source>
        <dbReference type="ARBA" id="ARBA00022840"/>
    </source>
</evidence>
<reference evidence="7 8" key="1">
    <citation type="submission" date="2015-09" db="EMBL/GenBank/DDBJ databases">
        <authorList>
            <consortium name="Pathogen Informatics"/>
        </authorList>
    </citation>
    <scope>NUCLEOTIDE SEQUENCE [LARGE SCALE GENOMIC DNA]</scope>
    <source>
        <strain evidence="4 7">2789STDY5608838</strain>
        <strain evidence="5 8">2789STDY5834861</strain>
        <strain evidence="6 9">2789STDY5834957</strain>
    </source>
</reference>
<keyword evidence="2" id="KW-0067">ATP-binding</keyword>
<dbReference type="EMBL" id="CZBP01000005">
    <property type="protein sequence ID" value="CUP82838.1"/>
    <property type="molecule type" value="Genomic_DNA"/>
</dbReference>
<sequence>MSTYIKCKEVRHIEAQQIENLFAGNIRNLLMDAKLDYDKLYEIRLRVGRPLFLTYDGGECFLRKPGQEQYLVTTEDLKETLEYVTGYSLYAYEDEIRQGFISVQGGHRVGVTGKVVLDRGRIMGMKYISCINVRLAHEIQGCADKVMPYIRTEKWVANTLIISPPRCGKTTLLRDIIRQLSNGWANTQGLTIGVVDERSELAGCYQGIPQNDLGMRTDVLDCCPKSEGMQMLVRSMSPDVVAVDELGCEEDFKAVDSVIHCGCKLIATAHGSCLEDVLDQPFFYKLMGEKVFERYIILDKNDQAGCLKAVLDENGKVCLEQ</sequence>
<feature type="domain" description="Stage III sporulation protein AA AAA+ ATPase" evidence="3">
    <location>
        <begin position="15"/>
        <end position="317"/>
    </location>
</feature>
<dbReference type="Proteomes" id="UP000095447">
    <property type="component" value="Unassembled WGS sequence"/>
</dbReference>
<dbReference type="PANTHER" id="PTHR20953">
    <property type="entry name" value="KINASE-RELATED"/>
    <property type="match status" value="1"/>
</dbReference>
<dbReference type="PANTHER" id="PTHR20953:SF3">
    <property type="entry name" value="P-LOOP CONTAINING NUCLEOSIDE TRIPHOSPHATE HYDROLASES SUPERFAMILY PROTEIN"/>
    <property type="match status" value="1"/>
</dbReference>
<dbReference type="Proteomes" id="UP000095645">
    <property type="component" value="Unassembled WGS sequence"/>
</dbReference>
<dbReference type="AlphaFoldDB" id="A0A173Y000"/>
<protein>
    <submittedName>
        <fullName evidence="5">Uncharacterized protein conserved in bacteria</fullName>
    </submittedName>
</protein>
<name>A0A173Y000_9FIRM</name>
<dbReference type="InterPro" id="IPR027417">
    <property type="entry name" value="P-loop_NTPase"/>
</dbReference>
<evidence type="ECO:0000313" key="7">
    <source>
        <dbReference type="Proteomes" id="UP000095447"/>
    </source>
</evidence>
<dbReference type="SUPFAM" id="SSF52540">
    <property type="entry name" value="P-loop containing nucleoside triphosphate hydrolases"/>
    <property type="match status" value="1"/>
</dbReference>
<gene>
    <name evidence="4" type="ORF">ERS852395_00260</name>
    <name evidence="5" type="ORF">ERS852476_00494</name>
    <name evidence="6" type="ORF">ERS852569_00901</name>
</gene>
<evidence type="ECO:0000313" key="6">
    <source>
        <dbReference type="EMBL" id="CUP82838.1"/>
    </source>
</evidence>
<evidence type="ECO:0000313" key="4">
    <source>
        <dbReference type="EMBL" id="CUN41557.1"/>
    </source>
</evidence>
<dbReference type="Proteomes" id="UP000095762">
    <property type="component" value="Unassembled WGS sequence"/>
</dbReference>
<evidence type="ECO:0000313" key="5">
    <source>
        <dbReference type="EMBL" id="CUN56880.1"/>
    </source>
</evidence>
<evidence type="ECO:0000313" key="9">
    <source>
        <dbReference type="Proteomes" id="UP000095762"/>
    </source>
</evidence>
<evidence type="ECO:0000313" key="8">
    <source>
        <dbReference type="Proteomes" id="UP000095645"/>
    </source>
</evidence>
<dbReference type="GO" id="GO:0005524">
    <property type="term" value="F:ATP binding"/>
    <property type="evidence" value="ECO:0007669"/>
    <property type="project" value="UniProtKB-KW"/>
</dbReference>
<dbReference type="InterPro" id="IPR014217">
    <property type="entry name" value="Spore_III_AA"/>
</dbReference>
<evidence type="ECO:0000259" key="3">
    <source>
        <dbReference type="Pfam" id="PF19568"/>
    </source>
</evidence>
<organism evidence="5 8">
    <name type="scientific">Blautia obeum</name>
    <dbReference type="NCBI Taxonomy" id="40520"/>
    <lineage>
        <taxon>Bacteria</taxon>
        <taxon>Bacillati</taxon>
        <taxon>Bacillota</taxon>
        <taxon>Clostridia</taxon>
        <taxon>Lachnospirales</taxon>
        <taxon>Lachnospiraceae</taxon>
        <taxon>Blautia</taxon>
    </lineage>
</organism>
<dbReference type="Pfam" id="PF19568">
    <property type="entry name" value="Spore_III_AA"/>
    <property type="match status" value="1"/>
</dbReference>
<evidence type="ECO:0000256" key="1">
    <source>
        <dbReference type="ARBA" id="ARBA00022741"/>
    </source>
</evidence>
<dbReference type="Gene3D" id="3.40.50.300">
    <property type="entry name" value="P-loop containing nucleotide triphosphate hydrolases"/>
    <property type="match status" value="1"/>
</dbReference>